<dbReference type="GO" id="GO:0035091">
    <property type="term" value="F:phosphatidylinositol binding"/>
    <property type="evidence" value="ECO:0007669"/>
    <property type="project" value="TreeGrafter"/>
</dbReference>
<protein>
    <submittedName>
        <fullName evidence="6">Phosphatidylinositol transfer protein membrane associated 1</fullName>
    </submittedName>
</protein>
<dbReference type="InterPro" id="IPR036412">
    <property type="entry name" value="HAD-like_sf"/>
</dbReference>
<evidence type="ECO:0000256" key="4">
    <source>
        <dbReference type="SAM" id="MobiDB-lite"/>
    </source>
</evidence>
<evidence type="ECO:0000256" key="3">
    <source>
        <dbReference type="ARBA" id="ARBA00022837"/>
    </source>
</evidence>
<dbReference type="GeneTree" id="ENSGT00940000161522"/>
<name>A0A4W2GG13_BOBOX</name>
<keyword evidence="3" id="KW-0106">Calcium</keyword>
<dbReference type="Pfam" id="PF02121">
    <property type="entry name" value="IP_trans"/>
    <property type="match status" value="1"/>
</dbReference>
<evidence type="ECO:0000256" key="2">
    <source>
        <dbReference type="ARBA" id="ARBA00022553"/>
    </source>
</evidence>
<gene>
    <name evidence="6" type="primary">PITPNM1</name>
</gene>
<dbReference type="CDD" id="cd08889">
    <property type="entry name" value="SRPBCC_PITPNM1-2_like"/>
    <property type="match status" value="1"/>
</dbReference>
<keyword evidence="2" id="KW-0597">Phosphoprotein</keyword>
<dbReference type="Pfam" id="PF02862">
    <property type="entry name" value="DDHD"/>
    <property type="match status" value="2"/>
</dbReference>
<dbReference type="GO" id="GO:0005737">
    <property type="term" value="C:cytoplasm"/>
    <property type="evidence" value="ECO:0007669"/>
    <property type="project" value="TreeGrafter"/>
</dbReference>
<dbReference type="InterPro" id="IPR004177">
    <property type="entry name" value="DDHD_dom"/>
</dbReference>
<feature type="compositionally biased region" description="Low complexity" evidence="4">
    <location>
        <begin position="299"/>
        <end position="319"/>
    </location>
</feature>
<evidence type="ECO:0000313" key="6">
    <source>
        <dbReference type="Ensembl" id="ENSBIXP00005017320.1"/>
    </source>
</evidence>
<dbReference type="InterPro" id="IPR023393">
    <property type="entry name" value="START-like_dom_sf"/>
</dbReference>
<feature type="compositionally biased region" description="Polar residues" evidence="4">
    <location>
        <begin position="753"/>
        <end position="786"/>
    </location>
</feature>
<dbReference type="Proteomes" id="UP000429181">
    <property type="component" value="Chromosome 29"/>
</dbReference>
<proteinExistence type="inferred from homology"/>
<comment type="similarity">
    <text evidence="1">Belongs to the PtdIns transfer protein family. PI transfer class IIA subfamily.</text>
</comment>
<feature type="compositionally biased region" description="Basic and acidic residues" evidence="4">
    <location>
        <begin position="396"/>
        <end position="411"/>
    </location>
</feature>
<feature type="region of interest" description="Disordered" evidence="4">
    <location>
        <begin position="1316"/>
        <end position="1354"/>
    </location>
</feature>
<dbReference type="PROSITE" id="PS51043">
    <property type="entry name" value="DDHD"/>
    <property type="match status" value="1"/>
</dbReference>
<feature type="region of interest" description="Disordered" evidence="4">
    <location>
        <begin position="582"/>
        <end position="618"/>
    </location>
</feature>
<dbReference type="FunFam" id="3.30.530.20:FF:000001">
    <property type="entry name" value="Phosphatidylinositol transfer protein membrane associated 2"/>
    <property type="match status" value="1"/>
</dbReference>
<feature type="region of interest" description="Disordered" evidence="4">
    <location>
        <begin position="509"/>
        <end position="545"/>
    </location>
</feature>
<dbReference type="GO" id="GO:0046872">
    <property type="term" value="F:metal ion binding"/>
    <property type="evidence" value="ECO:0007669"/>
    <property type="project" value="InterPro"/>
</dbReference>
<feature type="domain" description="DDHD" evidence="5">
    <location>
        <begin position="796"/>
        <end position="990"/>
    </location>
</feature>
<dbReference type="PANTHER" id="PTHR10658">
    <property type="entry name" value="PHOSPHATIDYLINOSITOL TRANSFER PROTEIN"/>
    <property type="match status" value="1"/>
</dbReference>
<dbReference type="Pfam" id="PF24694">
    <property type="entry name" value="LNS2_PITM1-3"/>
    <property type="match status" value="1"/>
</dbReference>
<dbReference type="GO" id="GO:0031210">
    <property type="term" value="F:phosphatidylcholine binding"/>
    <property type="evidence" value="ECO:0007669"/>
    <property type="project" value="TreeGrafter"/>
</dbReference>
<evidence type="ECO:0000259" key="5">
    <source>
        <dbReference type="PROSITE" id="PS51043"/>
    </source>
</evidence>
<dbReference type="Ensembl" id="ENSBIXT00005029101.1">
    <property type="protein sequence ID" value="ENSBIXP00005017320.1"/>
    <property type="gene ID" value="ENSBIXG00005003531.1"/>
</dbReference>
<dbReference type="GO" id="GO:0008526">
    <property type="term" value="F:phosphatidylinositol transfer activity"/>
    <property type="evidence" value="ECO:0007669"/>
    <property type="project" value="TreeGrafter"/>
</dbReference>
<dbReference type="InterPro" id="IPR031315">
    <property type="entry name" value="LNS2/PITP"/>
</dbReference>
<accession>A0A4W2GG13</accession>
<dbReference type="SUPFAM" id="SSF56784">
    <property type="entry name" value="HAD-like"/>
    <property type="match status" value="1"/>
</dbReference>
<organism evidence="6 7">
    <name type="scientific">Bos indicus x Bos taurus</name>
    <name type="common">Hybrid cattle</name>
    <dbReference type="NCBI Taxonomy" id="30522"/>
    <lineage>
        <taxon>Eukaryota</taxon>
        <taxon>Metazoa</taxon>
        <taxon>Chordata</taxon>
        <taxon>Craniata</taxon>
        <taxon>Vertebrata</taxon>
        <taxon>Euteleostomi</taxon>
        <taxon>Mammalia</taxon>
        <taxon>Eutheria</taxon>
        <taxon>Laurasiatheria</taxon>
        <taxon>Artiodactyla</taxon>
        <taxon>Ruminantia</taxon>
        <taxon>Pecora</taxon>
        <taxon>Bovidae</taxon>
        <taxon>Bovinae</taxon>
        <taxon>Bos</taxon>
    </lineage>
</organism>
<reference evidence="6 7" key="1">
    <citation type="submission" date="2018-11" db="EMBL/GenBank/DDBJ databases">
        <title>Haplotype-resolved cattle genomes.</title>
        <authorList>
            <person name="Low W.Y."/>
            <person name="Tearle R."/>
            <person name="Bickhart D.M."/>
            <person name="Rosen B.D."/>
            <person name="Koren S."/>
            <person name="Rhie A."/>
            <person name="Hiendleder S."/>
            <person name="Phillippy A.M."/>
            <person name="Smith T.P.L."/>
            <person name="Williams J.L."/>
        </authorList>
    </citation>
    <scope>NUCLEOTIDE SEQUENCE [LARGE SCALE GENOMIC DNA]</scope>
</reference>
<dbReference type="GO" id="GO:0008525">
    <property type="term" value="F:phosphatidylcholine transporter activity"/>
    <property type="evidence" value="ECO:0007669"/>
    <property type="project" value="TreeGrafter"/>
</dbReference>
<dbReference type="PANTHER" id="PTHR10658:SF40">
    <property type="entry name" value="MEMBRANE-ASSOCIATED PHOSPHATIDYLINOSITOL TRANSFER PROTEIN 1"/>
    <property type="match status" value="1"/>
</dbReference>
<feature type="compositionally biased region" description="Gly residues" evidence="4">
    <location>
        <begin position="584"/>
        <end position="593"/>
    </location>
</feature>
<dbReference type="InterPro" id="IPR055261">
    <property type="entry name" value="PI_transfer_N"/>
</dbReference>
<evidence type="ECO:0000256" key="1">
    <source>
        <dbReference type="ARBA" id="ARBA00010316"/>
    </source>
</evidence>
<reference evidence="6" key="2">
    <citation type="submission" date="2025-08" db="UniProtKB">
        <authorList>
            <consortium name="Ensembl"/>
        </authorList>
    </citation>
    <scope>IDENTIFICATION</scope>
</reference>
<dbReference type="Gene3D" id="3.30.530.20">
    <property type="match status" value="1"/>
</dbReference>
<dbReference type="SMART" id="SM01127">
    <property type="entry name" value="DDHD"/>
    <property type="match status" value="1"/>
</dbReference>
<feature type="region of interest" description="Disordered" evidence="4">
    <location>
        <begin position="691"/>
        <end position="786"/>
    </location>
</feature>
<dbReference type="InterPro" id="IPR001666">
    <property type="entry name" value="PI_transfer"/>
</dbReference>
<dbReference type="FunFam" id="3.40.50.1000:FF:000173">
    <property type="entry name" value="Membrane-associated phosphatidylinositol transfer protein 2"/>
    <property type="match status" value="1"/>
</dbReference>
<dbReference type="PRINTS" id="PR00391">
    <property type="entry name" value="PITRANSFER"/>
</dbReference>
<feature type="region of interest" description="Disordered" evidence="4">
    <location>
        <begin position="259"/>
        <end position="359"/>
    </location>
</feature>
<sequence>MLIKEYHILLPMSLDEYQVAQLYMIQKKSREESSGEGSGVEILANRPYTDGPGGSGQYTHKVYHVGSHIPGWFRALLPKAALQVEEESWNAYPYTRTRYTCPFVEKFSIEIETYYLPDGGQQPNVFNLSGAERRQRILDTIDIVRDAVAPGEYKAEEDPRLYRSAKTGRGPLADDWARTAAQTGPLMCAYKLCKVEFRYWGMQAKIEQFIHDVGLRRVMLRAHRQAWCWQDEWTELSMADIRALEEETARMLAQRMAKCNTGSEGPEAQPPGKPSSEARAGASHAGTPDGPEAPPGPDASPDASFSKQWSSSSRSSYSSQHGGGVSPQTLSEWRMQNIARDSENSSEEEFFDAHEGFSDSDEVFPKEMTKWNSNDFIDAFASPMEAEGTPDPGTEGTKDLGDGARAPRDSEGPDGDSAGELGAETCEVHALFLVLHSGSILDSGPGDADSKRADVQTLSLAFEAVTRVHFPEALGHVALRLVPCPPICAAAYALVSKYWSRGWKAGVDTQGPRGVDSHLEAPGTREAPMGRGGGGRGQEVRHLGQSPAQLSSVSSLWLHHRALWDTGGPHKAPVVLGLANRSGGLRGGRGRPGGPAHSFRPSSCSLSPYSHDGDSLSRSQDHIPLAALPLLATSSSRYQGAVATVIARTNQAYAAFLRSSEGAGFCGQVVLIGDGVGGILGFDALCHSASVGTGSRSSSRRGSMNNELLSPEAGPMRDPLAEGAEGLGRASPEPSALPTQRTPSDMAGPEPEGSQNSLQAAPPATSSGEPRRASTASCPPTATSEALDSAPCAARLDFKVSGFFLFGSPLGLVLALRKTVMPTLEVAQMRPACEQIYNLFHAADPCASRLEPLLAPKFQAIAPLAVPRYQKFPLGDGSSLLLADTLQTHSGLFLEELEMLVPSTPTSASGAFWKGNELGGDPPAQPTAPSTTSEVVKILERWWGTKRIDYSLYCPEALTAFPTVTLPHLFHASYWESADVVAFILRQVIEKERPHLTECEEPSIYSPAFPREKWQRKRTQVKIRNVTSNHRASDTVVCEGRPQVLNGRFMYGPLDVVTLTGEKVDIYIMTQPLSGKWIHFGTEVTNSSGRLTFPVPLERALGVGVYPVRMVVRGDHTYAECCLTVVARGTEAVVFSIDGSFTASVSIMGSDPKVRAGAVDVVRHWQDAGYLIVYVTGRPDMQKHRVVAWLSQHNFPHGVVSFCDGLTHDPLRQKAMFLQSLVQEVELNFVAAYGSPKDVAVYAALGLPPSQTYIVGRAVRKLQAQCQFLSDGYVAHLGQLEAGSHPHATSGPSRAALAKSSYGGAAPVDFLRKQSQLLRSRGPSQAEREGPGTPPTTLARGKARSISLKLDSEE</sequence>
<dbReference type="Pfam" id="PF24695">
    <property type="entry name" value="PITM1-3"/>
    <property type="match status" value="1"/>
</dbReference>
<feature type="region of interest" description="Disordered" evidence="4">
    <location>
        <begin position="383"/>
        <end position="421"/>
    </location>
</feature>
<evidence type="ECO:0000313" key="7">
    <source>
        <dbReference type="Proteomes" id="UP000429181"/>
    </source>
</evidence>
<dbReference type="SMART" id="SM00775">
    <property type="entry name" value="LNS2"/>
    <property type="match status" value="1"/>
</dbReference>
<feature type="compositionally biased region" description="Low complexity" evidence="4">
    <location>
        <begin position="691"/>
        <end position="703"/>
    </location>
</feature>
<dbReference type="SUPFAM" id="SSF55961">
    <property type="entry name" value="Bet v1-like"/>
    <property type="match status" value="1"/>
</dbReference>